<evidence type="ECO:0000313" key="2">
    <source>
        <dbReference type="EMBL" id="GFC85575.1"/>
    </source>
</evidence>
<reference evidence="2" key="1">
    <citation type="journal article" date="2019" name="Sci. Rep.">
        <title>Draft genome of Tanacetum cinerariifolium, the natural source of mosquito coil.</title>
        <authorList>
            <person name="Yamashiro T."/>
            <person name="Shiraishi A."/>
            <person name="Satake H."/>
            <person name="Nakayama K."/>
        </authorList>
    </citation>
    <scope>NUCLEOTIDE SEQUENCE</scope>
</reference>
<dbReference type="EMBL" id="BKCJ011100688">
    <property type="protein sequence ID" value="GFC85575.1"/>
    <property type="molecule type" value="Genomic_DNA"/>
</dbReference>
<proteinExistence type="predicted"/>
<feature type="non-terminal residue" evidence="2">
    <location>
        <position position="1"/>
    </location>
</feature>
<sequence length="215" mass="22336">RKRERTREIANLGDVHAAAVAGAGSSAIDESQEVVAAVLGIADIDNGRRIQRGGRSWPRPAARQVAGRGSNTTRRTRNLAPAASGELLARRVVEVVFKEQQTRRAGRGEAGSQRIAGAAGVAYGYGARAGPARHHYRKAGAARTYSSRCHRAARREGDRSIGAGPEAGARERDGLARPDGAVTDSGKGRSRKGHVAAREHQGGGAAAGAGRGRAA</sequence>
<evidence type="ECO:0000256" key="1">
    <source>
        <dbReference type="SAM" id="MobiDB-lite"/>
    </source>
</evidence>
<feature type="region of interest" description="Disordered" evidence="1">
    <location>
        <begin position="51"/>
        <end position="75"/>
    </location>
</feature>
<feature type="region of interest" description="Disordered" evidence="1">
    <location>
        <begin position="138"/>
        <end position="215"/>
    </location>
</feature>
<feature type="compositionally biased region" description="Gly residues" evidence="1">
    <location>
        <begin position="202"/>
        <end position="215"/>
    </location>
</feature>
<gene>
    <name evidence="2" type="ORF">Tci_857545</name>
</gene>
<protein>
    <submittedName>
        <fullName evidence="2">Uncharacterized protein</fullName>
    </submittedName>
</protein>
<dbReference type="AlphaFoldDB" id="A0A699RHV8"/>
<accession>A0A699RHV8</accession>
<feature type="non-terminal residue" evidence="2">
    <location>
        <position position="215"/>
    </location>
</feature>
<comment type="caution">
    <text evidence="2">The sequence shown here is derived from an EMBL/GenBank/DDBJ whole genome shotgun (WGS) entry which is preliminary data.</text>
</comment>
<name>A0A699RHV8_TANCI</name>
<organism evidence="2">
    <name type="scientific">Tanacetum cinerariifolium</name>
    <name type="common">Dalmatian daisy</name>
    <name type="synonym">Chrysanthemum cinerariifolium</name>
    <dbReference type="NCBI Taxonomy" id="118510"/>
    <lineage>
        <taxon>Eukaryota</taxon>
        <taxon>Viridiplantae</taxon>
        <taxon>Streptophyta</taxon>
        <taxon>Embryophyta</taxon>
        <taxon>Tracheophyta</taxon>
        <taxon>Spermatophyta</taxon>
        <taxon>Magnoliopsida</taxon>
        <taxon>eudicotyledons</taxon>
        <taxon>Gunneridae</taxon>
        <taxon>Pentapetalae</taxon>
        <taxon>asterids</taxon>
        <taxon>campanulids</taxon>
        <taxon>Asterales</taxon>
        <taxon>Asteraceae</taxon>
        <taxon>Asteroideae</taxon>
        <taxon>Anthemideae</taxon>
        <taxon>Anthemidinae</taxon>
        <taxon>Tanacetum</taxon>
    </lineage>
</organism>